<dbReference type="InterPro" id="IPR047923">
    <property type="entry name" value="ArpA-like"/>
</dbReference>
<dbReference type="PROSITE" id="PS50977">
    <property type="entry name" value="HTH_TETR_2"/>
    <property type="match status" value="1"/>
</dbReference>
<dbReference type="NCBIfam" id="NF041196">
    <property type="entry name" value="ScbR_bind_reg"/>
    <property type="match status" value="1"/>
</dbReference>
<dbReference type="InterPro" id="IPR054126">
    <property type="entry name" value="CprB_TetR_C"/>
</dbReference>
<reference evidence="6 7" key="1">
    <citation type="submission" date="2019-06" db="EMBL/GenBank/DDBJ databases">
        <title>Sequencing the genomes of 1000 actinobacteria strains.</title>
        <authorList>
            <person name="Klenk H.-P."/>
        </authorList>
    </citation>
    <scope>NUCLEOTIDE SEQUENCE [LARGE SCALE GENOMIC DNA]</scope>
    <source>
        <strain evidence="6 7">DSM 18031</strain>
    </source>
</reference>
<dbReference type="AlphaFoldDB" id="A0A543I6E6"/>
<dbReference type="InterPro" id="IPR009057">
    <property type="entry name" value="Homeodomain-like_sf"/>
</dbReference>
<dbReference type="PANTHER" id="PTHR47506">
    <property type="entry name" value="TRANSCRIPTIONAL REGULATORY PROTEIN"/>
    <property type="match status" value="1"/>
</dbReference>
<evidence type="ECO:0000256" key="4">
    <source>
        <dbReference type="PROSITE-ProRule" id="PRU00335"/>
    </source>
</evidence>
<evidence type="ECO:0000256" key="1">
    <source>
        <dbReference type="ARBA" id="ARBA00023015"/>
    </source>
</evidence>
<keyword evidence="1" id="KW-0805">Transcription regulation</keyword>
<dbReference type="SUPFAM" id="SSF46689">
    <property type="entry name" value="Homeodomain-like"/>
    <property type="match status" value="1"/>
</dbReference>
<gene>
    <name evidence="6" type="ORF">FB466_1013</name>
</gene>
<dbReference type="RefSeq" id="WP_141916305.1">
    <property type="nucleotide sequence ID" value="NZ_BAAAYS010000027.1"/>
</dbReference>
<dbReference type="SUPFAM" id="SSF48498">
    <property type="entry name" value="Tetracyclin repressor-like, C-terminal domain"/>
    <property type="match status" value="1"/>
</dbReference>
<feature type="domain" description="HTH tetR-type" evidence="5">
    <location>
        <begin position="8"/>
        <end position="68"/>
    </location>
</feature>
<keyword evidence="2 4" id="KW-0238">DNA-binding</keyword>
<dbReference type="GO" id="GO:0003677">
    <property type="term" value="F:DNA binding"/>
    <property type="evidence" value="ECO:0007669"/>
    <property type="project" value="UniProtKB-UniRule"/>
</dbReference>
<evidence type="ECO:0000259" key="5">
    <source>
        <dbReference type="PROSITE" id="PS50977"/>
    </source>
</evidence>
<feature type="DNA-binding region" description="H-T-H motif" evidence="4">
    <location>
        <begin position="31"/>
        <end position="50"/>
    </location>
</feature>
<dbReference type="PANTHER" id="PTHR47506:SF1">
    <property type="entry name" value="HTH-TYPE TRANSCRIPTIONAL REGULATOR YJDC"/>
    <property type="match status" value="1"/>
</dbReference>
<proteinExistence type="predicted"/>
<dbReference type="Gene3D" id="1.10.357.10">
    <property type="entry name" value="Tetracycline Repressor, domain 2"/>
    <property type="match status" value="1"/>
</dbReference>
<dbReference type="Pfam" id="PF00440">
    <property type="entry name" value="TetR_N"/>
    <property type="match status" value="1"/>
</dbReference>
<dbReference type="Pfam" id="PF21935">
    <property type="entry name" value="TetR_C_45"/>
    <property type="match status" value="1"/>
</dbReference>
<keyword evidence="3" id="KW-0804">Transcription</keyword>
<dbReference type="InterPro" id="IPR001647">
    <property type="entry name" value="HTH_TetR"/>
</dbReference>
<dbReference type="Proteomes" id="UP000318331">
    <property type="component" value="Unassembled WGS sequence"/>
</dbReference>
<comment type="caution">
    <text evidence="6">The sequence shown here is derived from an EMBL/GenBank/DDBJ whole genome shotgun (WGS) entry which is preliminary data.</text>
</comment>
<accession>A0A543I6E6</accession>
<evidence type="ECO:0000313" key="6">
    <source>
        <dbReference type="EMBL" id="TQM66182.1"/>
    </source>
</evidence>
<keyword evidence="7" id="KW-1185">Reference proteome</keyword>
<evidence type="ECO:0000256" key="3">
    <source>
        <dbReference type="ARBA" id="ARBA00023163"/>
    </source>
</evidence>
<sequence>MKRIEQRERTKAALLDAAAEEFEARGYIGTVLSTISDRLGLTKGSLYFYFPTKAELAAAVVASYFEAWEPLIRESRKEHRSGLAALIWLSYRVADQYRDNIRIRAAARLVRERELIDAPLPEPYVDWISNVQIFLREAQENGEVAADLPIESLAWQITATFFGNQQISNDLNNRQDLRQRVDDMWFFFLRALSPKNVPATPHVSATTIAAATAADSITPSTIIAATSDTTGA</sequence>
<protein>
    <submittedName>
        <fullName evidence="6">TetR family transcriptional regulator</fullName>
    </submittedName>
</protein>
<dbReference type="EMBL" id="VFPN01000001">
    <property type="protein sequence ID" value="TQM66182.1"/>
    <property type="molecule type" value="Genomic_DNA"/>
</dbReference>
<evidence type="ECO:0000313" key="7">
    <source>
        <dbReference type="Proteomes" id="UP000318331"/>
    </source>
</evidence>
<dbReference type="InterPro" id="IPR036271">
    <property type="entry name" value="Tet_transcr_reg_TetR-rel_C_sf"/>
</dbReference>
<name>A0A543I6E6_9MICO</name>
<evidence type="ECO:0000256" key="2">
    <source>
        <dbReference type="ARBA" id="ARBA00023125"/>
    </source>
</evidence>
<organism evidence="6 7">
    <name type="scientific">Klugiella xanthotipulae</name>
    <dbReference type="NCBI Taxonomy" id="244735"/>
    <lineage>
        <taxon>Bacteria</taxon>
        <taxon>Bacillati</taxon>
        <taxon>Actinomycetota</taxon>
        <taxon>Actinomycetes</taxon>
        <taxon>Micrococcales</taxon>
        <taxon>Microbacteriaceae</taxon>
        <taxon>Klugiella</taxon>
    </lineage>
</organism>
<dbReference type="PRINTS" id="PR00455">
    <property type="entry name" value="HTHTETR"/>
</dbReference>
<dbReference type="OrthoDB" id="3237195at2"/>